<dbReference type="SMART" id="SM00382">
    <property type="entry name" value="AAA"/>
    <property type="match status" value="1"/>
</dbReference>
<dbReference type="InterPro" id="IPR003593">
    <property type="entry name" value="AAA+_ATPase"/>
</dbReference>
<dbReference type="InterPro" id="IPR027417">
    <property type="entry name" value="P-loop_NTPase"/>
</dbReference>
<dbReference type="EnsemblBacteria" id="AAQ00065">
    <property type="protein sequence ID" value="AAQ00065"/>
    <property type="gene ID" value="Pro_1020"/>
</dbReference>
<proteinExistence type="predicted"/>
<dbReference type="PROSITE" id="PS00211">
    <property type="entry name" value="ABC_TRANSPORTER_1"/>
    <property type="match status" value="1"/>
</dbReference>
<feature type="domain" description="ABC transporter" evidence="7">
    <location>
        <begin position="5"/>
        <end position="243"/>
    </location>
</feature>
<evidence type="ECO:0000256" key="6">
    <source>
        <dbReference type="ARBA" id="ARBA00023136"/>
    </source>
</evidence>
<dbReference type="PANTHER" id="PTHR24220">
    <property type="entry name" value="IMPORT ATP-BINDING PROTEIN"/>
    <property type="match status" value="1"/>
</dbReference>
<dbReference type="InterPro" id="IPR003439">
    <property type="entry name" value="ABC_transporter-like_ATP-bd"/>
</dbReference>
<evidence type="ECO:0000256" key="4">
    <source>
        <dbReference type="ARBA" id="ARBA00022840"/>
    </source>
</evidence>
<dbReference type="InterPro" id="IPR017871">
    <property type="entry name" value="ABC_transporter-like_CS"/>
</dbReference>
<evidence type="ECO:0000256" key="1">
    <source>
        <dbReference type="ARBA" id="ARBA00022448"/>
    </source>
</evidence>
<dbReference type="RefSeq" id="WP_011125172.1">
    <property type="nucleotide sequence ID" value="NC_005042.1"/>
</dbReference>
<protein>
    <submittedName>
        <fullName evidence="8">ABC-type phosphate/phosphonate transport system ATPase component</fullName>
    </submittedName>
</protein>
<reference evidence="8 9" key="1">
    <citation type="journal article" date="2003" name="Proc. Natl. Acad. Sci. U.S.A.">
        <title>Genome sequence of the cyanobacterium Prochlorococcus marinus SS120, a nearly minimal oxyphototrophic genome.</title>
        <authorList>
            <person name="Dufresne A."/>
            <person name="Salanoubat M."/>
            <person name="Partensky F."/>
            <person name="Artiguenave F."/>
            <person name="Axmann I.M."/>
            <person name="Barbe V."/>
            <person name="Duprat S."/>
            <person name="Galperin M.Y."/>
            <person name="Koonin E.V."/>
            <person name="Le Gall F."/>
            <person name="Makarova K.S."/>
            <person name="Ostrowski M."/>
            <person name="Oztas S."/>
            <person name="Robert C."/>
            <person name="Rogozin I.B."/>
            <person name="Scanlan D.J."/>
            <person name="Tandeau de Marsac N."/>
            <person name="Weissenbach J."/>
            <person name="Wincker P."/>
            <person name="Wolf Y.I."/>
            <person name="Hess W.R."/>
        </authorList>
    </citation>
    <scope>NUCLEOTIDE SEQUENCE [LARGE SCALE GENOMIC DNA]</scope>
    <source>
        <strain evidence="9">SARG / CCMP1375 / SS120</strain>
    </source>
</reference>
<dbReference type="STRING" id="167539.Pro_1020"/>
<dbReference type="Gene3D" id="3.40.50.300">
    <property type="entry name" value="P-loop containing nucleotide triphosphate hydrolases"/>
    <property type="match status" value="1"/>
</dbReference>
<evidence type="ECO:0000313" key="8">
    <source>
        <dbReference type="EMBL" id="AAQ00065.1"/>
    </source>
</evidence>
<evidence type="ECO:0000256" key="2">
    <source>
        <dbReference type="ARBA" id="ARBA00022475"/>
    </source>
</evidence>
<accession>Q7VBS2</accession>
<evidence type="ECO:0000259" key="7">
    <source>
        <dbReference type="PROSITE" id="PS50893"/>
    </source>
</evidence>
<dbReference type="SUPFAM" id="SSF52540">
    <property type="entry name" value="P-loop containing nucleoside triphosphate hydrolases"/>
    <property type="match status" value="1"/>
</dbReference>
<keyword evidence="4" id="KW-0067">ATP-binding</keyword>
<dbReference type="AlphaFoldDB" id="Q7VBS2"/>
<dbReference type="InterPro" id="IPR015854">
    <property type="entry name" value="ABC_transpr_LolD-like"/>
</dbReference>
<sequence length="245" mass="27145">MNTILALKNVDVGIEEKERLLTINLSINHGDKIALIGKSGSGKSTLIKVANGTLTPSKGEVLFKGTDITKLNRTQRSQIATLWQDLRLIDEISVGQNINTGALGRHSLFWSISNLVGLIEIQKCIACLEASQLSTKFINKRVSTLSSGQRRRVAIARLLRQESELVLADEPLADLDPNLSEIILNVLLKKRTSFEIKVADTCIISIHQPNLIKHFNRVVGIKEGRIIMDCACSNITSKHLNRLYD</sequence>
<dbReference type="GO" id="GO:0005524">
    <property type="term" value="F:ATP binding"/>
    <property type="evidence" value="ECO:0007669"/>
    <property type="project" value="UniProtKB-KW"/>
</dbReference>
<organism evidence="8 9">
    <name type="scientific">Prochlorococcus marinus (strain SARG / CCMP1375 / SS120)</name>
    <dbReference type="NCBI Taxonomy" id="167539"/>
    <lineage>
        <taxon>Bacteria</taxon>
        <taxon>Bacillati</taxon>
        <taxon>Cyanobacteriota</taxon>
        <taxon>Cyanophyceae</taxon>
        <taxon>Synechococcales</taxon>
        <taxon>Prochlorococcaceae</taxon>
        <taxon>Prochlorococcus</taxon>
    </lineage>
</organism>
<dbReference type="PATRIC" id="fig|167539.5.peg.1071"/>
<keyword evidence="3" id="KW-0547">Nucleotide-binding</keyword>
<dbReference type="CDD" id="cd03256">
    <property type="entry name" value="ABC_PhnC_transporter"/>
    <property type="match status" value="1"/>
</dbReference>
<evidence type="ECO:0000256" key="5">
    <source>
        <dbReference type="ARBA" id="ARBA00022967"/>
    </source>
</evidence>
<dbReference type="PROSITE" id="PS50893">
    <property type="entry name" value="ABC_TRANSPORTER_2"/>
    <property type="match status" value="1"/>
</dbReference>
<keyword evidence="9" id="KW-1185">Reference proteome</keyword>
<dbReference type="EMBL" id="AE017126">
    <property type="protein sequence ID" value="AAQ00065.1"/>
    <property type="molecule type" value="Genomic_DNA"/>
</dbReference>
<keyword evidence="1" id="KW-0813">Transport</keyword>
<evidence type="ECO:0000256" key="3">
    <source>
        <dbReference type="ARBA" id="ARBA00022741"/>
    </source>
</evidence>
<gene>
    <name evidence="8" type="primary">phnE</name>
    <name evidence="8" type="ordered locus">Pro_1020</name>
</gene>
<dbReference type="Pfam" id="PF00005">
    <property type="entry name" value="ABC_tran"/>
    <property type="match status" value="1"/>
</dbReference>
<name>Q7VBS2_PROMA</name>
<dbReference type="OrthoDB" id="9802264at2"/>
<keyword evidence="5" id="KW-1278">Translocase</keyword>
<dbReference type="eggNOG" id="COG3638">
    <property type="taxonomic scope" value="Bacteria"/>
</dbReference>
<dbReference type="GO" id="GO:0016887">
    <property type="term" value="F:ATP hydrolysis activity"/>
    <property type="evidence" value="ECO:0007669"/>
    <property type="project" value="InterPro"/>
</dbReference>
<keyword evidence="2" id="KW-1003">Cell membrane</keyword>
<dbReference type="PANTHER" id="PTHR24220:SF659">
    <property type="entry name" value="TRANSPORTER, PUTATIVE-RELATED"/>
    <property type="match status" value="1"/>
</dbReference>
<keyword evidence="6" id="KW-0472">Membrane</keyword>
<evidence type="ECO:0000313" key="9">
    <source>
        <dbReference type="Proteomes" id="UP000001420"/>
    </source>
</evidence>
<dbReference type="KEGG" id="pma:Pro_1020"/>
<dbReference type="GO" id="GO:0015416">
    <property type="term" value="F:ABC-type phosphonate transporter activity"/>
    <property type="evidence" value="ECO:0007669"/>
    <property type="project" value="InterPro"/>
</dbReference>
<dbReference type="Proteomes" id="UP000001420">
    <property type="component" value="Chromosome"/>
</dbReference>
<dbReference type="InterPro" id="IPR012693">
    <property type="entry name" value="ABC_transpr_PhnC"/>
</dbReference>
<dbReference type="GO" id="GO:0005886">
    <property type="term" value="C:plasma membrane"/>
    <property type="evidence" value="ECO:0007669"/>
    <property type="project" value="TreeGrafter"/>
</dbReference>
<dbReference type="HOGENOM" id="CLU_000604_1_22_3"/>